<organism evidence="3 4">
    <name type="scientific">Sanguibacter keddieii (strain ATCC 51767 / DSM 10542 / NCFB 3025 / ST-74)</name>
    <dbReference type="NCBI Taxonomy" id="446469"/>
    <lineage>
        <taxon>Bacteria</taxon>
        <taxon>Bacillati</taxon>
        <taxon>Actinomycetota</taxon>
        <taxon>Actinomycetes</taxon>
        <taxon>Micrococcales</taxon>
        <taxon>Sanguibacteraceae</taxon>
        <taxon>Sanguibacter</taxon>
    </lineage>
</organism>
<feature type="domain" description="PPM-type phosphatase" evidence="2">
    <location>
        <begin position="11"/>
        <end position="242"/>
    </location>
</feature>
<dbReference type="SUPFAM" id="SSF81606">
    <property type="entry name" value="PP2C-like"/>
    <property type="match status" value="1"/>
</dbReference>
<reference evidence="3 4" key="1">
    <citation type="journal article" date="2009" name="Stand. Genomic Sci.">
        <title>Complete genome sequence of Sanguibacter keddieii type strain (ST-74).</title>
        <authorList>
            <person name="Ivanova N."/>
            <person name="Sikorski J."/>
            <person name="Sims D."/>
            <person name="Brettin T."/>
            <person name="Detter J.C."/>
            <person name="Han C."/>
            <person name="Lapidus A."/>
            <person name="Copeland A."/>
            <person name="Glavina Del Rio T."/>
            <person name="Nolan M."/>
            <person name="Chen F."/>
            <person name="Lucas S."/>
            <person name="Tice H."/>
            <person name="Cheng J.F."/>
            <person name="Bruce D."/>
            <person name="Goodwin L."/>
            <person name="Pitluck S."/>
            <person name="Pati A."/>
            <person name="Mavromatis K."/>
            <person name="Chen A."/>
            <person name="Palaniappan K."/>
            <person name="D'haeseleer P."/>
            <person name="Chain P."/>
            <person name="Bristow J."/>
            <person name="Eisen J.A."/>
            <person name="Markowitz V."/>
            <person name="Hugenholtz P."/>
            <person name="Goker M."/>
            <person name="Pukall R."/>
            <person name="Klenk H.P."/>
            <person name="Kyrpides N.C."/>
        </authorList>
    </citation>
    <scope>NUCLEOTIDE SEQUENCE [LARGE SCALE GENOMIC DNA]</scope>
    <source>
        <strain evidence="4">ATCC 51767 / DSM 10542 / NCFB 3025 / ST-74</strain>
    </source>
</reference>
<sequence length="266" mass="28117">MDQRHAVSALRWGATTHAGRRRAANEDAFHAERGVYFVADGMGGHEAGARASAAAVEVLCSLAESDDVTIEQLQATVHEAHRAVAQIATQPGRHAGTTMTGAVVVQRDGVPTWLVANIGDSRTYRFVEGALQQITVDHSLVQELVAAGEVSPEEARTFARRHVITRALGGPVDPEPDCWSLPMVPGERLLICSDGLTEDVSVEQIAEVLRQQPHPQLAADQLVNYALLAGGRDNVTVVVVDVATSLSGPAPTTPAHGGRPGRTVSA</sequence>
<dbReference type="STRING" id="446469.Sked_07530"/>
<gene>
    <name evidence="3" type="ordered locus">Sked_07530</name>
</gene>
<dbReference type="Pfam" id="PF13672">
    <property type="entry name" value="PP2C_2"/>
    <property type="match status" value="1"/>
</dbReference>
<dbReference type="RefSeq" id="WP_012865778.1">
    <property type="nucleotide sequence ID" value="NC_013521.1"/>
</dbReference>
<dbReference type="SMART" id="SM00331">
    <property type="entry name" value="PP2C_SIG"/>
    <property type="match status" value="1"/>
</dbReference>
<accession>D1BBE3</accession>
<feature type="region of interest" description="Disordered" evidence="1">
    <location>
        <begin position="246"/>
        <end position="266"/>
    </location>
</feature>
<evidence type="ECO:0000256" key="1">
    <source>
        <dbReference type="SAM" id="MobiDB-lite"/>
    </source>
</evidence>
<dbReference type="KEGG" id="ske:Sked_07530"/>
<dbReference type="InterPro" id="IPR001932">
    <property type="entry name" value="PPM-type_phosphatase-like_dom"/>
</dbReference>
<dbReference type="GO" id="GO:0004722">
    <property type="term" value="F:protein serine/threonine phosphatase activity"/>
    <property type="evidence" value="ECO:0007669"/>
    <property type="project" value="InterPro"/>
</dbReference>
<keyword evidence="4" id="KW-1185">Reference proteome</keyword>
<dbReference type="AlphaFoldDB" id="D1BBE3"/>
<dbReference type="Proteomes" id="UP000000322">
    <property type="component" value="Chromosome"/>
</dbReference>
<dbReference type="CDD" id="cd00143">
    <property type="entry name" value="PP2Cc"/>
    <property type="match status" value="1"/>
</dbReference>
<dbReference type="EMBL" id="CP001819">
    <property type="protein sequence ID" value="ACZ20709.1"/>
    <property type="molecule type" value="Genomic_DNA"/>
</dbReference>
<name>D1BBE3_SANKS</name>
<dbReference type="InterPro" id="IPR015655">
    <property type="entry name" value="PP2C"/>
</dbReference>
<dbReference type="InterPro" id="IPR036457">
    <property type="entry name" value="PPM-type-like_dom_sf"/>
</dbReference>
<dbReference type="HOGENOM" id="CLU_034545_0_0_11"/>
<proteinExistence type="predicted"/>
<protein>
    <submittedName>
        <fullName evidence="3">Serine/threonine protein phosphatase</fullName>
    </submittedName>
</protein>
<dbReference type="OrthoDB" id="9801841at2"/>
<evidence type="ECO:0000313" key="4">
    <source>
        <dbReference type="Proteomes" id="UP000000322"/>
    </source>
</evidence>
<dbReference type="PROSITE" id="PS51746">
    <property type="entry name" value="PPM_2"/>
    <property type="match status" value="1"/>
</dbReference>
<evidence type="ECO:0000259" key="2">
    <source>
        <dbReference type="PROSITE" id="PS51746"/>
    </source>
</evidence>
<dbReference type="Gene3D" id="3.60.40.10">
    <property type="entry name" value="PPM-type phosphatase domain"/>
    <property type="match status" value="1"/>
</dbReference>
<dbReference type="eggNOG" id="COG0631">
    <property type="taxonomic scope" value="Bacteria"/>
</dbReference>
<dbReference type="SMART" id="SM00332">
    <property type="entry name" value="PP2Cc"/>
    <property type="match status" value="1"/>
</dbReference>
<dbReference type="PANTHER" id="PTHR47992">
    <property type="entry name" value="PROTEIN PHOSPHATASE"/>
    <property type="match status" value="1"/>
</dbReference>
<evidence type="ECO:0000313" key="3">
    <source>
        <dbReference type="EMBL" id="ACZ20709.1"/>
    </source>
</evidence>